<dbReference type="Gene3D" id="2.40.128.20">
    <property type="match status" value="1"/>
</dbReference>
<protein>
    <recommendedName>
        <fullName evidence="11 12">Outer membrane lipoprotein Blc</fullName>
    </recommendedName>
</protein>
<comment type="subunit">
    <text evidence="3 12">Homodimer.</text>
</comment>
<dbReference type="InterPro" id="IPR012674">
    <property type="entry name" value="Calycin"/>
</dbReference>
<dbReference type="Proteomes" id="UP000005090">
    <property type="component" value="Chromosome"/>
</dbReference>
<dbReference type="InterPro" id="IPR000566">
    <property type="entry name" value="Lipocln_cytosolic_FA-bd_dom"/>
</dbReference>
<feature type="lipid moiety-binding region" description="N-palmitoyl cysteine" evidence="13">
    <location>
        <position position="14"/>
    </location>
</feature>
<dbReference type="GO" id="GO:0008289">
    <property type="term" value="F:lipid binding"/>
    <property type="evidence" value="ECO:0007669"/>
    <property type="project" value="UniProtKB-UniRule"/>
</dbReference>
<evidence type="ECO:0000313" key="15">
    <source>
        <dbReference type="EMBL" id="EIC31383.1"/>
    </source>
</evidence>
<keyword evidence="7 13" id="KW-0564">Palmitate</keyword>
<keyword evidence="5 12" id="KW-0446">Lipid-binding</keyword>
<dbReference type="GO" id="GO:0009279">
    <property type="term" value="C:cell outer membrane"/>
    <property type="evidence" value="ECO:0007669"/>
    <property type="project" value="UniProtKB-SubCell"/>
</dbReference>
<evidence type="ECO:0000256" key="8">
    <source>
        <dbReference type="ARBA" id="ARBA00023237"/>
    </source>
</evidence>
<evidence type="ECO:0000256" key="12">
    <source>
        <dbReference type="PIRNR" id="PIRNR036893"/>
    </source>
</evidence>
<proteinExistence type="inferred from homology"/>
<accession>H8GHR5</accession>
<keyword evidence="6 12" id="KW-0472">Membrane</keyword>
<dbReference type="InterPro" id="IPR022272">
    <property type="entry name" value="Lipocalin_CS"/>
</dbReference>
<evidence type="ECO:0000256" key="3">
    <source>
        <dbReference type="ARBA" id="ARBA00011738"/>
    </source>
</evidence>
<dbReference type="PANTHER" id="PTHR10612:SF34">
    <property type="entry name" value="APOLIPOPROTEIN D"/>
    <property type="match status" value="1"/>
</dbReference>
<dbReference type="EMBL" id="CM001475">
    <property type="protein sequence ID" value="EIC31383.1"/>
    <property type="molecule type" value="Genomic_DNA"/>
</dbReference>
<evidence type="ECO:0000259" key="14">
    <source>
        <dbReference type="Pfam" id="PF08212"/>
    </source>
</evidence>
<organism evidence="15 16">
    <name type="scientific">Methylomicrobium album BG8</name>
    <dbReference type="NCBI Taxonomy" id="686340"/>
    <lineage>
        <taxon>Bacteria</taxon>
        <taxon>Pseudomonadati</taxon>
        <taxon>Pseudomonadota</taxon>
        <taxon>Gammaproteobacteria</taxon>
        <taxon>Methylococcales</taxon>
        <taxon>Methylococcaceae</taxon>
        <taxon>Methylomicrobium</taxon>
    </lineage>
</organism>
<feature type="domain" description="Lipocalin/cytosolic fatty-acid binding" evidence="14">
    <location>
        <begin position="28"/>
        <end position="167"/>
    </location>
</feature>
<evidence type="ECO:0000313" key="16">
    <source>
        <dbReference type="Proteomes" id="UP000005090"/>
    </source>
</evidence>
<feature type="lipid moiety-binding region" description="S-diacylglycerol cysteine" evidence="13">
    <location>
        <position position="14"/>
    </location>
</feature>
<dbReference type="HOGENOM" id="CLU_068449_3_0_6"/>
<sequence length="170" mass="19543">MNIFWLLAFLLTSCTGLPKGLTPVEAFEINRYLGTWYEIARLEQSFEKGLDNISANYTLAPDGGVKVLNRGRNPETGEWKQAEGKAFFIDQPTVGRLKVSFFRPFYGSYNIIALDRENYRYAMVTGQNRSYLWILSRTKTMPKETLDALIDKARRMGFATDKLVTVKHDR</sequence>
<dbReference type="InterPro" id="IPR002446">
    <property type="entry name" value="Lipocalin_bac"/>
</dbReference>
<dbReference type="STRING" id="686340.Metal_3738"/>
<dbReference type="SUPFAM" id="SSF50814">
    <property type="entry name" value="Lipocalins"/>
    <property type="match status" value="1"/>
</dbReference>
<dbReference type="Pfam" id="PF08212">
    <property type="entry name" value="Lipocalin_2"/>
    <property type="match status" value="1"/>
</dbReference>
<evidence type="ECO:0000256" key="11">
    <source>
        <dbReference type="ARBA" id="ARBA00071217"/>
    </source>
</evidence>
<dbReference type="InterPro" id="IPR047202">
    <property type="entry name" value="Lipocalin_Blc-like_dom"/>
</dbReference>
<evidence type="ECO:0000256" key="13">
    <source>
        <dbReference type="PIRSR" id="PIRSR036893-52"/>
    </source>
</evidence>
<keyword evidence="8 12" id="KW-0998">Cell outer membrane</keyword>
<evidence type="ECO:0000256" key="1">
    <source>
        <dbReference type="ARBA" id="ARBA00004459"/>
    </source>
</evidence>
<dbReference type="eggNOG" id="COG3040">
    <property type="taxonomic scope" value="Bacteria"/>
</dbReference>
<dbReference type="PROSITE" id="PS00213">
    <property type="entry name" value="LIPOCALIN"/>
    <property type="match status" value="1"/>
</dbReference>
<keyword evidence="9 12" id="KW-0449">Lipoprotein</keyword>
<comment type="subcellular location">
    <subcellularLocation>
        <location evidence="1">Cell outer membrane</location>
        <topology evidence="1">Lipid-anchor</topology>
    </subcellularLocation>
</comment>
<evidence type="ECO:0000256" key="5">
    <source>
        <dbReference type="ARBA" id="ARBA00023121"/>
    </source>
</evidence>
<dbReference type="InterPro" id="IPR022271">
    <property type="entry name" value="Lipocalin_ApoD"/>
</dbReference>
<name>H8GHR5_METAL</name>
<dbReference type="CDD" id="cd19438">
    <property type="entry name" value="lipocalin_Blc-like"/>
    <property type="match status" value="1"/>
</dbReference>
<keyword evidence="4" id="KW-0732">Signal</keyword>
<comment type="similarity">
    <text evidence="2 12">Belongs to the calycin superfamily. Lipocalin family.</text>
</comment>
<gene>
    <name evidence="15" type="ORF">Metal_3738</name>
</gene>
<evidence type="ECO:0000256" key="2">
    <source>
        <dbReference type="ARBA" id="ARBA00006889"/>
    </source>
</evidence>
<dbReference type="AlphaFoldDB" id="H8GHR5"/>
<evidence type="ECO:0000256" key="7">
    <source>
        <dbReference type="ARBA" id="ARBA00023139"/>
    </source>
</evidence>
<dbReference type="PRINTS" id="PR01171">
    <property type="entry name" value="BCTLIPOCALIN"/>
</dbReference>
<dbReference type="FunFam" id="2.40.128.20:FF:000002">
    <property type="entry name" value="Outer membrane lipoprotein Blc"/>
    <property type="match status" value="1"/>
</dbReference>
<keyword evidence="16" id="KW-1185">Reference proteome</keyword>
<evidence type="ECO:0000256" key="6">
    <source>
        <dbReference type="ARBA" id="ARBA00023136"/>
    </source>
</evidence>
<comment type="function">
    <text evidence="10 12">Involved in the storage or transport of lipids necessary for membrane maintenance under stressful conditions. Displays a binding preference for lysophospholipids.</text>
</comment>
<evidence type="ECO:0000256" key="10">
    <source>
        <dbReference type="ARBA" id="ARBA00057024"/>
    </source>
</evidence>
<evidence type="ECO:0000256" key="9">
    <source>
        <dbReference type="ARBA" id="ARBA00023288"/>
    </source>
</evidence>
<reference evidence="15 16" key="1">
    <citation type="journal article" date="2013" name="Genome Announc.">
        <title>Genome Sequence of the Obligate Gammaproteobacterial Methanotroph Methylomicrobium album Strain BG8.</title>
        <authorList>
            <person name="Kits K.D."/>
            <person name="Kalyuzhnaya M.G."/>
            <person name="Klotz M.G."/>
            <person name="Jetten M.S."/>
            <person name="Op den Camp H.J."/>
            <person name="Vuilleumier S."/>
            <person name="Bringel F."/>
            <person name="Dispirito A.A."/>
            <person name="Murrell J.C."/>
            <person name="Bruce D."/>
            <person name="Cheng J.F."/>
            <person name="Copeland A."/>
            <person name="Goodwin L."/>
            <person name="Hauser L."/>
            <person name="Lajus A."/>
            <person name="Land M.L."/>
            <person name="Lapidus A."/>
            <person name="Lucas S."/>
            <person name="Medigue C."/>
            <person name="Pitluck S."/>
            <person name="Woyke T."/>
            <person name="Zeytun A."/>
            <person name="Stein L.Y."/>
        </authorList>
    </citation>
    <scope>NUCLEOTIDE SEQUENCE [LARGE SCALE GENOMIC DNA]</scope>
    <source>
        <strain evidence="15 16">BG8</strain>
    </source>
</reference>
<dbReference type="PIRSF" id="PIRSF036893">
    <property type="entry name" value="Lipocalin_ApoD"/>
    <property type="match status" value="1"/>
</dbReference>
<dbReference type="PANTHER" id="PTHR10612">
    <property type="entry name" value="APOLIPOPROTEIN D"/>
    <property type="match status" value="1"/>
</dbReference>
<evidence type="ECO:0000256" key="4">
    <source>
        <dbReference type="ARBA" id="ARBA00022729"/>
    </source>
</evidence>
<dbReference type="GO" id="GO:0006950">
    <property type="term" value="P:response to stress"/>
    <property type="evidence" value="ECO:0007669"/>
    <property type="project" value="UniProtKB-ARBA"/>
</dbReference>